<evidence type="ECO:0000313" key="7">
    <source>
        <dbReference type="EMBL" id="KYJ87332.1"/>
    </source>
</evidence>
<reference evidence="7 8" key="1">
    <citation type="submission" date="2015-11" db="EMBL/GenBank/DDBJ databases">
        <title>Draft genome of Sulfurovum riftiae 1812E, a member of the Epsilonproteobacteria isolated from the tube of the deep-sea hydrothermal vent tubewom Riftia pachyptila.</title>
        <authorList>
            <person name="Vetriani C."/>
            <person name="Giovannelli D."/>
        </authorList>
    </citation>
    <scope>NUCLEOTIDE SEQUENCE [LARGE SCALE GENOMIC DNA]</scope>
    <source>
        <strain evidence="7 8">1812E</strain>
    </source>
</reference>
<evidence type="ECO:0000256" key="4">
    <source>
        <dbReference type="ARBA" id="ARBA00023136"/>
    </source>
</evidence>
<feature type="chain" id="PRO_5007578566" description="NarX-like N-terminal domain-containing protein" evidence="5">
    <location>
        <begin position="26"/>
        <end position="274"/>
    </location>
</feature>
<dbReference type="GO" id="GO:0016020">
    <property type="term" value="C:membrane"/>
    <property type="evidence" value="ECO:0007669"/>
    <property type="project" value="UniProtKB-SubCell"/>
</dbReference>
<keyword evidence="5" id="KW-0732">Signal</keyword>
<dbReference type="EMBL" id="LNKT01000001">
    <property type="protein sequence ID" value="KYJ87332.1"/>
    <property type="molecule type" value="Genomic_DNA"/>
</dbReference>
<name>A0A151CIG6_9BACT</name>
<sequence>MKNVWMKNIGMAATAVLMLSGNVYAAQAEEVPAEVAKRAVIADIVKLIDVAGKQRMLSQRIAKDYLYVGKKVAVSKASKQQKASIDEMVSAHKVLVDSINDPEITNLLSFVELSIEDFKATANEPFTLDNAQLIIDLSESMLEGSQYVVNSLKEKVKVKESAIVGKSGKQRMLAQRIAKYYIAYQAGIKDKNTVDQMKVAVAEFSEAHKALMANPSNTPDINRKLNEVDRLWKIVYKFYLNIEKGGLPLIVFNTTDDITKKMNKITAMYVELYK</sequence>
<keyword evidence="3" id="KW-1133">Transmembrane helix</keyword>
<organism evidence="7 8">
    <name type="scientific">Sulfurovum riftiae</name>
    <dbReference type="NCBI Taxonomy" id="1630136"/>
    <lineage>
        <taxon>Bacteria</taxon>
        <taxon>Pseudomonadati</taxon>
        <taxon>Campylobacterota</taxon>
        <taxon>Epsilonproteobacteria</taxon>
        <taxon>Campylobacterales</taxon>
        <taxon>Sulfurovaceae</taxon>
        <taxon>Sulfurovum</taxon>
    </lineage>
</organism>
<protein>
    <recommendedName>
        <fullName evidence="6">NarX-like N-terminal domain-containing protein</fullName>
    </recommendedName>
</protein>
<feature type="domain" description="NarX-like N-terminal" evidence="6">
    <location>
        <begin position="160"/>
        <end position="233"/>
    </location>
</feature>
<comment type="caution">
    <text evidence="7">The sequence shown here is derived from an EMBL/GenBank/DDBJ whole genome shotgun (WGS) entry which is preliminary data.</text>
</comment>
<dbReference type="Proteomes" id="UP000075359">
    <property type="component" value="Unassembled WGS sequence"/>
</dbReference>
<accession>A0A151CIG6</accession>
<dbReference type="InterPro" id="IPR029095">
    <property type="entry name" value="NarX-like_N"/>
</dbReference>
<keyword evidence="2" id="KW-0812">Transmembrane</keyword>
<keyword evidence="4" id="KW-0472">Membrane</keyword>
<gene>
    <name evidence="7" type="ORF">AS592_09410</name>
</gene>
<evidence type="ECO:0000256" key="5">
    <source>
        <dbReference type="SAM" id="SignalP"/>
    </source>
</evidence>
<dbReference type="STRING" id="1630136.AS592_09410"/>
<feature type="signal peptide" evidence="5">
    <location>
        <begin position="1"/>
        <end position="25"/>
    </location>
</feature>
<dbReference type="AlphaFoldDB" id="A0A151CIG6"/>
<evidence type="ECO:0000256" key="3">
    <source>
        <dbReference type="ARBA" id="ARBA00022989"/>
    </source>
</evidence>
<dbReference type="RefSeq" id="WP_082791975.1">
    <property type="nucleotide sequence ID" value="NZ_LNKT01000001.1"/>
</dbReference>
<evidence type="ECO:0000256" key="1">
    <source>
        <dbReference type="ARBA" id="ARBA00004141"/>
    </source>
</evidence>
<evidence type="ECO:0000259" key="6">
    <source>
        <dbReference type="Pfam" id="PF13675"/>
    </source>
</evidence>
<proteinExistence type="predicted"/>
<evidence type="ECO:0000256" key="2">
    <source>
        <dbReference type="ARBA" id="ARBA00022692"/>
    </source>
</evidence>
<dbReference type="Pfam" id="PF13675">
    <property type="entry name" value="PilJ"/>
    <property type="match status" value="2"/>
</dbReference>
<feature type="domain" description="NarX-like N-terminal" evidence="6">
    <location>
        <begin position="47"/>
        <end position="97"/>
    </location>
</feature>
<evidence type="ECO:0000313" key="8">
    <source>
        <dbReference type="Proteomes" id="UP000075359"/>
    </source>
</evidence>
<comment type="subcellular location">
    <subcellularLocation>
        <location evidence="1">Membrane</location>
        <topology evidence="1">Multi-pass membrane protein</topology>
    </subcellularLocation>
</comment>
<keyword evidence="8" id="KW-1185">Reference proteome</keyword>